<dbReference type="InterPro" id="IPR041699">
    <property type="entry name" value="AAA_32"/>
</dbReference>
<organism evidence="5 6">
    <name type="scientific">Candidatus Pseudogracilibacillus intestinigallinarum</name>
    <dbReference type="NCBI Taxonomy" id="2838742"/>
    <lineage>
        <taxon>Bacteria</taxon>
        <taxon>Bacillati</taxon>
        <taxon>Bacillota</taxon>
        <taxon>Bacilli</taxon>
        <taxon>Bacillales</taxon>
        <taxon>Bacillaceae</taxon>
        <taxon>Pseudogracilibacillus</taxon>
    </lineage>
</organism>
<dbReference type="InterPro" id="IPR020568">
    <property type="entry name" value="Ribosomal_Su5_D2-typ_SF"/>
</dbReference>
<dbReference type="SUPFAM" id="SSF54211">
    <property type="entry name" value="Ribosomal protein S5 domain 2-like"/>
    <property type="match status" value="1"/>
</dbReference>
<comment type="caution">
    <text evidence="5">The sequence shown here is derived from an EMBL/GenBank/DDBJ whole genome shotgun (WGS) entry which is preliminary data.</text>
</comment>
<dbReference type="InterPro" id="IPR008269">
    <property type="entry name" value="Lon_proteolytic"/>
</dbReference>
<gene>
    <name evidence="5" type="ORF">H9895_05805</name>
</gene>
<dbReference type="GO" id="GO:0005524">
    <property type="term" value="F:ATP binding"/>
    <property type="evidence" value="ECO:0007669"/>
    <property type="project" value="InterPro"/>
</dbReference>
<sequence>MKNNDHVLQNALLSTDVLRKTIDEMIFEFETTEEVPALTNIIGQKRGTEVMQFGLQVNKPGYNLYVAGIPGTGKMTFTNSIVEEVANKEVTLFDWCYVNNFEDPYKPKVLQLPVGTGNALKEDMEQLIDNLKVDIPRAFGEESYQREKASIFREFKEKTSAVIQEINDEAKQYGFVIRQSGSGLLTIPTEDGKPMTEEAYATLDEETLQEMERKSSELQDKVIDYTKKLRQIEKDARQTLEAIDEKVVLTAVGYHMDELKQTYEACKDVQQYLEVVLQDILKHRASFLEKEPSKEESNSVARLFPKRPNEDIKMRYAVNLLVDNRETKGAPIIMADNPTFYHLLGKVEYESQMGVMSTNFTKIKKGYLHEANGGYVIIQAKDILSKPYAWDALKRTLLTEQIQIEHINEQAGLVSTTTLNPASIPLHVKIILIGNRGLYQLLYTHDEDFRKLFKIKADFDVEMDANMENMTKLASFIHTHCKRHNLLPFHRSAVARLVEYSSRLAGHQQKLSTRFNDQVEIMYEADTWARLAHDELITNEHIRKAIHEREYRNSLYEEKVQQSIDEGVILIDTTGEKVGQVNGLAVYNVGQYSFGKPSRITATTFLGRKGIVNIERESELSGNVHNKGVYILSGYLGEKFAQTYPLALTAHITFEQNYGGVDGDSASSTELYAILSSLSEVPIKQGIAVTGSVNQKGEIQPIGGVNEKIEGFFETCQKRGLTGEQGVLIPHQNVTHLMLREEVVDAVADGTFHIYAADTIEQGMEILTGVKAVIYEEDGSFSTDCIYGKVMAKLKTYAKAGKEETNI</sequence>
<dbReference type="GO" id="GO:0004176">
    <property type="term" value="F:ATP-dependent peptidase activity"/>
    <property type="evidence" value="ECO:0007669"/>
    <property type="project" value="UniProtKB-UniRule"/>
</dbReference>
<proteinExistence type="inferred from homology"/>
<reference evidence="5" key="1">
    <citation type="journal article" date="2021" name="PeerJ">
        <title>Extensive microbial diversity within the chicken gut microbiome revealed by metagenomics and culture.</title>
        <authorList>
            <person name="Gilroy R."/>
            <person name="Ravi A."/>
            <person name="Getino M."/>
            <person name="Pursley I."/>
            <person name="Horton D.L."/>
            <person name="Alikhan N.F."/>
            <person name="Baker D."/>
            <person name="Gharbi K."/>
            <person name="Hall N."/>
            <person name="Watson M."/>
            <person name="Adriaenssens E.M."/>
            <person name="Foster-Nyarko E."/>
            <person name="Jarju S."/>
            <person name="Secka A."/>
            <person name="Antonio M."/>
            <person name="Oren A."/>
            <person name="Chaudhuri R.R."/>
            <person name="La Ragione R."/>
            <person name="Hildebrand F."/>
            <person name="Pallen M.J."/>
        </authorList>
    </citation>
    <scope>NUCLEOTIDE SEQUENCE</scope>
    <source>
        <strain evidence="5">CHK169-2315</strain>
    </source>
</reference>
<dbReference type="Pfam" id="PF05362">
    <property type="entry name" value="Lon_C"/>
    <property type="match status" value="1"/>
</dbReference>
<comment type="catalytic activity">
    <reaction evidence="2">
        <text>Hydrolysis of proteins in presence of ATP.</text>
        <dbReference type="EC" id="3.4.21.53"/>
    </reaction>
</comment>
<feature type="active site" evidence="2">
    <location>
        <position position="708"/>
    </location>
</feature>
<dbReference type="PROSITE" id="PS51786">
    <property type="entry name" value="LON_PROTEOLYTIC"/>
    <property type="match status" value="1"/>
</dbReference>
<dbReference type="GO" id="GO:0004252">
    <property type="term" value="F:serine-type endopeptidase activity"/>
    <property type="evidence" value="ECO:0007669"/>
    <property type="project" value="UniProtKB-UniRule"/>
</dbReference>
<accession>A0A9D1PLA5</accession>
<dbReference type="InterPro" id="IPR027417">
    <property type="entry name" value="P-loop_NTPase"/>
</dbReference>
<comment type="similarity">
    <text evidence="2">Belongs to the peptidase S16 family.</text>
</comment>
<evidence type="ECO:0000313" key="5">
    <source>
        <dbReference type="EMBL" id="HIV74583.1"/>
    </source>
</evidence>
<dbReference type="InterPro" id="IPR046844">
    <property type="entry name" value="Lon-like_helical"/>
</dbReference>
<dbReference type="SUPFAM" id="SSF52540">
    <property type="entry name" value="P-loop containing nucleoside triphosphate hydrolases"/>
    <property type="match status" value="1"/>
</dbReference>
<dbReference type="InterPro" id="IPR014721">
    <property type="entry name" value="Ribsml_uS5_D2-typ_fold_subgr"/>
</dbReference>
<dbReference type="PANTHER" id="PTHR10046">
    <property type="entry name" value="ATP DEPENDENT LON PROTEASE FAMILY MEMBER"/>
    <property type="match status" value="1"/>
</dbReference>
<feature type="coiled-coil region" evidence="3">
    <location>
        <begin position="201"/>
        <end position="235"/>
    </location>
</feature>
<dbReference type="EMBL" id="DXHX01000085">
    <property type="protein sequence ID" value="HIV74583.1"/>
    <property type="molecule type" value="Genomic_DNA"/>
</dbReference>
<dbReference type="Pfam" id="PF20436">
    <property type="entry name" value="LonB_AAA-LID"/>
    <property type="match status" value="1"/>
</dbReference>
<reference evidence="5" key="2">
    <citation type="submission" date="2021-04" db="EMBL/GenBank/DDBJ databases">
        <authorList>
            <person name="Gilroy R."/>
        </authorList>
    </citation>
    <scope>NUCLEOTIDE SEQUENCE</scope>
    <source>
        <strain evidence="5">CHK169-2315</strain>
    </source>
</reference>
<dbReference type="GO" id="GO:0006508">
    <property type="term" value="P:proteolysis"/>
    <property type="evidence" value="ECO:0007669"/>
    <property type="project" value="UniProtKB-KW"/>
</dbReference>
<name>A0A9D1PLA5_9BACI</name>
<dbReference type="InterPro" id="IPR027065">
    <property type="entry name" value="Lon_Prtase"/>
</dbReference>
<keyword evidence="3" id="KW-0175">Coiled coil</keyword>
<keyword evidence="1 2" id="KW-0645">Protease</keyword>
<evidence type="ECO:0000256" key="1">
    <source>
        <dbReference type="ARBA" id="ARBA00022670"/>
    </source>
</evidence>
<protein>
    <recommendedName>
        <fullName evidence="2">endopeptidase La</fullName>
        <ecNumber evidence="2">3.4.21.53</ecNumber>
    </recommendedName>
</protein>
<evidence type="ECO:0000256" key="2">
    <source>
        <dbReference type="PROSITE-ProRule" id="PRU01122"/>
    </source>
</evidence>
<dbReference type="InterPro" id="IPR046843">
    <property type="entry name" value="LonB_AAA-LID"/>
</dbReference>
<dbReference type="Gene3D" id="3.30.230.10">
    <property type="match status" value="1"/>
</dbReference>
<dbReference type="Pfam" id="PF13654">
    <property type="entry name" value="AAA_32"/>
    <property type="match status" value="1"/>
</dbReference>
<dbReference type="AlphaFoldDB" id="A0A9D1PLA5"/>
<dbReference type="Gene3D" id="1.10.8.60">
    <property type="match status" value="1"/>
</dbReference>
<dbReference type="GO" id="GO:0030163">
    <property type="term" value="P:protein catabolic process"/>
    <property type="evidence" value="ECO:0007669"/>
    <property type="project" value="InterPro"/>
</dbReference>
<feature type="active site" evidence="2">
    <location>
        <position position="665"/>
    </location>
</feature>
<evidence type="ECO:0000256" key="3">
    <source>
        <dbReference type="SAM" id="Coils"/>
    </source>
</evidence>
<dbReference type="PRINTS" id="PR00830">
    <property type="entry name" value="ENDOLAPTASE"/>
</dbReference>
<dbReference type="Pfam" id="PF20437">
    <property type="entry name" value="LonC_helical"/>
    <property type="match status" value="1"/>
</dbReference>
<evidence type="ECO:0000259" key="4">
    <source>
        <dbReference type="PROSITE" id="PS51786"/>
    </source>
</evidence>
<evidence type="ECO:0000313" key="6">
    <source>
        <dbReference type="Proteomes" id="UP000823937"/>
    </source>
</evidence>
<feature type="domain" description="Lon proteolytic" evidence="4">
    <location>
        <begin position="575"/>
        <end position="770"/>
    </location>
</feature>
<keyword evidence="2" id="KW-0378">Hydrolase</keyword>
<keyword evidence="2" id="KW-0720">Serine protease</keyword>
<dbReference type="Gene3D" id="3.40.50.300">
    <property type="entry name" value="P-loop containing nucleotide triphosphate hydrolases"/>
    <property type="match status" value="2"/>
</dbReference>
<dbReference type="Proteomes" id="UP000823937">
    <property type="component" value="Unassembled WGS sequence"/>
</dbReference>
<dbReference type="EC" id="3.4.21.53" evidence="2"/>